<accession>A0A9N8Z981</accession>
<dbReference type="AlphaFoldDB" id="A0A9N8Z981"/>
<comment type="caution">
    <text evidence="2">The sequence shown here is derived from an EMBL/GenBank/DDBJ whole genome shotgun (WGS) entry which is preliminary data.</text>
</comment>
<gene>
    <name evidence="2" type="ORF">AMORRO_LOCUS2165</name>
</gene>
<keyword evidence="3" id="KW-1185">Reference proteome</keyword>
<evidence type="ECO:0000256" key="1">
    <source>
        <dbReference type="SAM" id="MobiDB-lite"/>
    </source>
</evidence>
<feature type="non-terminal residue" evidence="2">
    <location>
        <position position="99"/>
    </location>
</feature>
<proteinExistence type="predicted"/>
<sequence>DLMEVPDVAEKFESILTILASTLNIKSVVRETMKIVQKGGQMNKSFKSAGLRKQSRDKSQHHLSECMSTPEKARVCKVSTKRSYSASPCPGSPNADPLI</sequence>
<feature type="region of interest" description="Disordered" evidence="1">
    <location>
        <begin position="40"/>
        <end position="71"/>
    </location>
</feature>
<dbReference type="OrthoDB" id="2427805at2759"/>
<feature type="compositionally biased region" description="Basic and acidic residues" evidence="1">
    <location>
        <begin position="54"/>
        <end position="64"/>
    </location>
</feature>
<reference evidence="2" key="1">
    <citation type="submission" date="2021-06" db="EMBL/GenBank/DDBJ databases">
        <authorList>
            <person name="Kallberg Y."/>
            <person name="Tangrot J."/>
            <person name="Rosling A."/>
        </authorList>
    </citation>
    <scope>NUCLEOTIDE SEQUENCE</scope>
    <source>
        <strain evidence="2">CL551</strain>
    </source>
</reference>
<evidence type="ECO:0000313" key="3">
    <source>
        <dbReference type="Proteomes" id="UP000789342"/>
    </source>
</evidence>
<evidence type="ECO:0000313" key="2">
    <source>
        <dbReference type="EMBL" id="CAG8477854.1"/>
    </source>
</evidence>
<dbReference type="EMBL" id="CAJVPV010000893">
    <property type="protein sequence ID" value="CAG8477854.1"/>
    <property type="molecule type" value="Genomic_DNA"/>
</dbReference>
<organism evidence="2 3">
    <name type="scientific">Acaulospora morrowiae</name>
    <dbReference type="NCBI Taxonomy" id="94023"/>
    <lineage>
        <taxon>Eukaryota</taxon>
        <taxon>Fungi</taxon>
        <taxon>Fungi incertae sedis</taxon>
        <taxon>Mucoromycota</taxon>
        <taxon>Glomeromycotina</taxon>
        <taxon>Glomeromycetes</taxon>
        <taxon>Diversisporales</taxon>
        <taxon>Acaulosporaceae</taxon>
        <taxon>Acaulospora</taxon>
    </lineage>
</organism>
<protein>
    <submittedName>
        <fullName evidence="2">10374_t:CDS:1</fullName>
    </submittedName>
</protein>
<dbReference type="Proteomes" id="UP000789342">
    <property type="component" value="Unassembled WGS sequence"/>
</dbReference>
<name>A0A9N8Z981_9GLOM</name>